<evidence type="ECO:0000256" key="1">
    <source>
        <dbReference type="ARBA" id="ARBA00006485"/>
    </source>
</evidence>
<keyword evidence="5" id="KW-0547">Nucleotide-binding</keyword>
<dbReference type="Pfam" id="PF00069">
    <property type="entry name" value="Pkinase"/>
    <property type="match status" value="2"/>
</dbReference>
<accession>A0A835BJJ0</accession>
<evidence type="ECO:0000256" key="9">
    <source>
        <dbReference type="ARBA" id="ARBA00048367"/>
    </source>
</evidence>
<dbReference type="SUPFAM" id="SSF56112">
    <property type="entry name" value="Protein kinase-like (PK-like)"/>
    <property type="match status" value="3"/>
</dbReference>
<evidence type="ECO:0000259" key="12">
    <source>
        <dbReference type="PROSITE" id="PS50011"/>
    </source>
</evidence>
<dbReference type="SMART" id="SM00220">
    <property type="entry name" value="S_TKc"/>
    <property type="match status" value="1"/>
</dbReference>
<dbReference type="GO" id="GO:0008353">
    <property type="term" value="F:RNA polymerase II CTD heptapeptide repeat kinase activity"/>
    <property type="evidence" value="ECO:0007669"/>
    <property type="project" value="UniProtKB-EC"/>
</dbReference>
<evidence type="ECO:0000256" key="6">
    <source>
        <dbReference type="ARBA" id="ARBA00022777"/>
    </source>
</evidence>
<dbReference type="FunFam" id="1.10.510.10:FF:000898">
    <property type="entry name" value="Cyclin-dependent kinase F-1"/>
    <property type="match status" value="1"/>
</dbReference>
<dbReference type="Proteomes" id="UP000636709">
    <property type="component" value="Unassembled WGS sequence"/>
</dbReference>
<keyword evidence="6" id="KW-0418">Kinase</keyword>
<dbReference type="GO" id="GO:0005634">
    <property type="term" value="C:nucleus"/>
    <property type="evidence" value="ECO:0007669"/>
    <property type="project" value="TreeGrafter"/>
</dbReference>
<keyword evidence="14" id="KW-1185">Reference proteome</keyword>
<dbReference type="FunFam" id="3.30.200.20:FF:000664">
    <property type="entry name" value="Cyclin-dependent kinase F-1"/>
    <property type="match status" value="1"/>
</dbReference>
<name>A0A835BJJ0_9POAL</name>
<dbReference type="PANTHER" id="PTHR24056:SF171">
    <property type="entry name" value="CYCLIN-DEPENDENT KINASE 20"/>
    <property type="match status" value="1"/>
</dbReference>
<keyword evidence="3" id="KW-0597">Phosphoprotein</keyword>
<reference evidence="13" key="1">
    <citation type="submission" date="2020-07" db="EMBL/GenBank/DDBJ databases">
        <title>Genome sequence and genetic diversity analysis of an under-domesticated orphan crop, white fonio (Digitaria exilis).</title>
        <authorList>
            <person name="Bennetzen J.L."/>
            <person name="Chen S."/>
            <person name="Ma X."/>
            <person name="Wang X."/>
            <person name="Yssel A.E.J."/>
            <person name="Chaluvadi S.R."/>
            <person name="Johnson M."/>
            <person name="Gangashetty P."/>
            <person name="Hamidou F."/>
            <person name="Sanogo M.D."/>
            <person name="Zwaenepoel A."/>
            <person name="Wallace J."/>
            <person name="Van De Peer Y."/>
            <person name="Van Deynze A."/>
        </authorList>
    </citation>
    <scope>NUCLEOTIDE SEQUENCE</scope>
    <source>
        <tissue evidence="13">Leaves</tissue>
    </source>
</reference>
<comment type="catalytic activity">
    <reaction evidence="10">
        <text>[DNA-directed RNA polymerase] + ATP = phospho-[DNA-directed RNA polymerase] + ADP + H(+)</text>
        <dbReference type="Rhea" id="RHEA:10216"/>
        <dbReference type="Rhea" id="RHEA-COMP:11321"/>
        <dbReference type="Rhea" id="RHEA-COMP:11322"/>
        <dbReference type="ChEBI" id="CHEBI:15378"/>
        <dbReference type="ChEBI" id="CHEBI:30616"/>
        <dbReference type="ChEBI" id="CHEBI:43176"/>
        <dbReference type="ChEBI" id="CHEBI:68546"/>
        <dbReference type="ChEBI" id="CHEBI:456216"/>
        <dbReference type="EC" id="2.7.11.23"/>
    </reaction>
</comment>
<keyword evidence="2" id="KW-0723">Serine/threonine-protein kinase</keyword>
<organism evidence="13 14">
    <name type="scientific">Digitaria exilis</name>
    <dbReference type="NCBI Taxonomy" id="1010633"/>
    <lineage>
        <taxon>Eukaryota</taxon>
        <taxon>Viridiplantae</taxon>
        <taxon>Streptophyta</taxon>
        <taxon>Embryophyta</taxon>
        <taxon>Tracheophyta</taxon>
        <taxon>Spermatophyta</taxon>
        <taxon>Magnoliopsida</taxon>
        <taxon>Liliopsida</taxon>
        <taxon>Poales</taxon>
        <taxon>Poaceae</taxon>
        <taxon>PACMAD clade</taxon>
        <taxon>Panicoideae</taxon>
        <taxon>Panicodae</taxon>
        <taxon>Paniceae</taxon>
        <taxon>Anthephorinae</taxon>
        <taxon>Digitaria</taxon>
    </lineage>
</organism>
<comment type="catalytic activity">
    <reaction evidence="8">
        <text>L-threonyl-[protein] + ATP = O-phospho-L-threonyl-[protein] + ADP + H(+)</text>
        <dbReference type="Rhea" id="RHEA:46608"/>
        <dbReference type="Rhea" id="RHEA-COMP:11060"/>
        <dbReference type="Rhea" id="RHEA-COMP:11605"/>
        <dbReference type="ChEBI" id="CHEBI:15378"/>
        <dbReference type="ChEBI" id="CHEBI:30013"/>
        <dbReference type="ChEBI" id="CHEBI:30616"/>
        <dbReference type="ChEBI" id="CHEBI:61977"/>
        <dbReference type="ChEBI" id="CHEBI:456216"/>
        <dbReference type="EC" id="2.7.11.22"/>
    </reaction>
</comment>
<evidence type="ECO:0000313" key="14">
    <source>
        <dbReference type="Proteomes" id="UP000636709"/>
    </source>
</evidence>
<dbReference type="InterPro" id="IPR011009">
    <property type="entry name" value="Kinase-like_dom_sf"/>
</dbReference>
<evidence type="ECO:0000256" key="4">
    <source>
        <dbReference type="ARBA" id="ARBA00022679"/>
    </source>
</evidence>
<keyword evidence="7" id="KW-0067">ATP-binding</keyword>
<evidence type="ECO:0000256" key="10">
    <source>
        <dbReference type="ARBA" id="ARBA00049280"/>
    </source>
</evidence>
<dbReference type="InterPro" id="IPR050108">
    <property type="entry name" value="CDK"/>
</dbReference>
<dbReference type="InterPro" id="IPR000719">
    <property type="entry name" value="Prot_kinase_dom"/>
</dbReference>
<evidence type="ECO:0000256" key="11">
    <source>
        <dbReference type="SAM" id="MobiDB-lite"/>
    </source>
</evidence>
<proteinExistence type="inferred from homology"/>
<sequence length="601" mass="64548">MAIGGGSGSGGGSWSIHGRADVTSRYEVLGHAGSGAYADVYRGRRRSDGATVALKEVHDAVSARREAEALHAVSPSPHVVALLDHFPGGDCDDDVLVLEWLPLDLAAVVRDARRRASGGGGGIPAAQLKRWMLQVLEGVAACHHAGVVHRDLKPANLLISEDGVLKVADFGQAGSSMPPPLLELAADEWLGKIAEGVSGPRFITGFLEKASDHRMGVTVAIKRLHAQGVGGQWDGDAFTGAFLREARCLKACRGHPCLVELRAAHLDPTGDGAFLVTEGIDRSLVEDDALPLARILQEPEPTGQDIHPYEQNSGVDPWVLQQPAVLQGTEEESPCCESDVVAGQELETLTAADYLHEMDQLRAKSSDVDKMSLQDGDASCLATCSTGDIEDDSFRASYSYDVEGIGEDAGAFTSCVGTRWFRAPELLYGSTNYGLEIDLWSLGCILAELLNLEPIFPGISDIDQISRVISVLGDITEETFPGCSNLPDYNKIFFSKVQKPTGLEACLPNKSPSEVSIIKKLICYDPEKRVSAADLLNDPYFTEEPLPVPIGGLQVPASKDEDDSSMEEWGNYRDGATDSDFDEFGSMDVTETEKGFSIRFS</sequence>
<protein>
    <recommendedName>
        <fullName evidence="12">Protein kinase domain-containing protein</fullName>
    </recommendedName>
</protein>
<dbReference type="InterPro" id="IPR008271">
    <property type="entry name" value="Ser/Thr_kinase_AS"/>
</dbReference>
<evidence type="ECO:0000256" key="5">
    <source>
        <dbReference type="ARBA" id="ARBA00022741"/>
    </source>
</evidence>
<comment type="similarity">
    <text evidence="1">Belongs to the protein kinase superfamily. CMGC Ser/Thr protein kinase family. CDC2/CDKX subfamily.</text>
</comment>
<feature type="domain" description="Protein kinase" evidence="12">
    <location>
        <begin position="26"/>
        <end position="541"/>
    </location>
</feature>
<dbReference type="Gene3D" id="1.10.510.10">
    <property type="entry name" value="Transferase(Phosphotransferase) domain 1"/>
    <property type="match status" value="2"/>
</dbReference>
<dbReference type="GO" id="GO:0004693">
    <property type="term" value="F:cyclin-dependent protein serine/threonine kinase activity"/>
    <property type="evidence" value="ECO:0007669"/>
    <property type="project" value="UniProtKB-EC"/>
</dbReference>
<dbReference type="PANTHER" id="PTHR24056">
    <property type="entry name" value="CELL DIVISION PROTEIN KINASE"/>
    <property type="match status" value="1"/>
</dbReference>
<dbReference type="PROSITE" id="PS00108">
    <property type="entry name" value="PROTEIN_KINASE_ST"/>
    <property type="match status" value="1"/>
</dbReference>
<comment type="catalytic activity">
    <reaction evidence="9">
        <text>L-seryl-[protein] + ATP = O-phospho-L-seryl-[protein] + ADP + H(+)</text>
        <dbReference type="Rhea" id="RHEA:17989"/>
        <dbReference type="Rhea" id="RHEA-COMP:9863"/>
        <dbReference type="Rhea" id="RHEA-COMP:11604"/>
        <dbReference type="ChEBI" id="CHEBI:15378"/>
        <dbReference type="ChEBI" id="CHEBI:29999"/>
        <dbReference type="ChEBI" id="CHEBI:30616"/>
        <dbReference type="ChEBI" id="CHEBI:83421"/>
        <dbReference type="ChEBI" id="CHEBI:456216"/>
        <dbReference type="EC" id="2.7.11.22"/>
    </reaction>
</comment>
<dbReference type="AlphaFoldDB" id="A0A835BJJ0"/>
<comment type="caution">
    <text evidence="13">The sequence shown here is derived from an EMBL/GenBank/DDBJ whole genome shotgun (WGS) entry which is preliminary data.</text>
</comment>
<evidence type="ECO:0000256" key="8">
    <source>
        <dbReference type="ARBA" id="ARBA00047811"/>
    </source>
</evidence>
<evidence type="ECO:0000256" key="3">
    <source>
        <dbReference type="ARBA" id="ARBA00022553"/>
    </source>
</evidence>
<evidence type="ECO:0000313" key="13">
    <source>
        <dbReference type="EMBL" id="KAF8699728.1"/>
    </source>
</evidence>
<dbReference type="EMBL" id="JACEFO010001840">
    <property type="protein sequence ID" value="KAF8699728.1"/>
    <property type="molecule type" value="Genomic_DNA"/>
</dbReference>
<feature type="region of interest" description="Disordered" evidence="11">
    <location>
        <begin position="551"/>
        <end position="586"/>
    </location>
</feature>
<dbReference type="OrthoDB" id="1732493at2759"/>
<gene>
    <name evidence="13" type="ORF">HU200_034681</name>
</gene>
<dbReference type="PROSITE" id="PS50011">
    <property type="entry name" value="PROTEIN_KINASE_DOM"/>
    <property type="match status" value="1"/>
</dbReference>
<evidence type="ECO:0000256" key="7">
    <source>
        <dbReference type="ARBA" id="ARBA00022840"/>
    </source>
</evidence>
<keyword evidence="4" id="KW-0808">Transferase</keyword>
<evidence type="ECO:0000256" key="2">
    <source>
        <dbReference type="ARBA" id="ARBA00022527"/>
    </source>
</evidence>
<dbReference type="GO" id="GO:0005524">
    <property type="term" value="F:ATP binding"/>
    <property type="evidence" value="ECO:0007669"/>
    <property type="project" value="UniProtKB-KW"/>
</dbReference>